<dbReference type="EMBL" id="HBEV01007949">
    <property type="protein sequence ID" value="CAD8587649.1"/>
    <property type="molecule type" value="Transcribed_RNA"/>
</dbReference>
<reference evidence="3" key="1">
    <citation type="submission" date="2021-01" db="EMBL/GenBank/DDBJ databases">
        <authorList>
            <person name="Corre E."/>
            <person name="Pelletier E."/>
            <person name="Niang G."/>
            <person name="Scheremetjew M."/>
            <person name="Finn R."/>
            <person name="Kale V."/>
            <person name="Holt S."/>
            <person name="Cochrane G."/>
            <person name="Meng A."/>
            <person name="Brown T."/>
            <person name="Cohen L."/>
        </authorList>
    </citation>
    <scope>NUCLEOTIDE SEQUENCE</scope>
    <source>
        <strain evidence="3">CCMP494</strain>
    </source>
</reference>
<feature type="domain" description="Pheophorbide a oxygenase" evidence="2">
    <location>
        <begin position="289"/>
        <end position="393"/>
    </location>
</feature>
<proteinExistence type="predicted"/>
<evidence type="ECO:0000256" key="1">
    <source>
        <dbReference type="ARBA" id="ARBA00022946"/>
    </source>
</evidence>
<sequence length="420" mass="45677">MMMMACAVGTRAPVARLPRASAIGRRACGGVRASAAPKPGPKNQKARDATKLSAVMAPETNVSAEELAAEARRRGMGRRFADERSLDNPGELKGIRNFWYPVHFWSKLTKGDASPDFPLFGEEWTLVRTDAAGVAAARASIAFPGCDEMAAIAEGGWVCRSVANPSLHIPIGVKDGLVMVWPGSCKPDVQLPGTFKPPEGYTTHAELIIEDVPVEHGLLMENLLDLAHAPFTHTGTFAKGWGVPNFVEFVTARLRKPGDGWHDMANSLNLAHLGGQSGSWNPYPIDMKFVVPCMVDSHIGMSQAGAAGGGAQFEEGVQCAECANHLHQLHVCVPSTAGRTRLLYRMSLDFAGWAKWVPGIELVWTEMANQVLGEDLRLVTGQQDRMRRGGRVWAHPVAYDKLGLVYRRWRNFSVGDSCEL</sequence>
<dbReference type="PANTHER" id="PTHR21266:SF19">
    <property type="entry name" value="CHLOROPHYLLIDE A OXYGENASE, CHLOROPLASTIC"/>
    <property type="match status" value="1"/>
</dbReference>
<evidence type="ECO:0000313" key="3">
    <source>
        <dbReference type="EMBL" id="CAD8587649.1"/>
    </source>
</evidence>
<dbReference type="SUPFAM" id="SSF55961">
    <property type="entry name" value="Bet v1-like"/>
    <property type="match status" value="1"/>
</dbReference>
<accession>A0A7S0PS70</accession>
<dbReference type="InterPro" id="IPR013626">
    <property type="entry name" value="PaO"/>
</dbReference>
<name>A0A7S0PS70_MICPS</name>
<evidence type="ECO:0000259" key="2">
    <source>
        <dbReference type="Pfam" id="PF08417"/>
    </source>
</evidence>
<dbReference type="InterPro" id="IPR050584">
    <property type="entry name" value="Cholesterol_7-desaturase"/>
</dbReference>
<dbReference type="GO" id="GO:0005737">
    <property type="term" value="C:cytoplasm"/>
    <property type="evidence" value="ECO:0007669"/>
    <property type="project" value="TreeGrafter"/>
</dbReference>
<dbReference type="GO" id="GO:0010277">
    <property type="term" value="F:chlorophyllide a oxygenase activity"/>
    <property type="evidence" value="ECO:0007669"/>
    <property type="project" value="InterPro"/>
</dbReference>
<organism evidence="3">
    <name type="scientific">Micromonas pusilla</name>
    <name type="common">Picoplanktonic green alga</name>
    <name type="synonym">Chromulina pusilla</name>
    <dbReference type="NCBI Taxonomy" id="38833"/>
    <lineage>
        <taxon>Eukaryota</taxon>
        <taxon>Viridiplantae</taxon>
        <taxon>Chlorophyta</taxon>
        <taxon>Mamiellophyceae</taxon>
        <taxon>Mamiellales</taxon>
        <taxon>Mamiellaceae</taxon>
        <taxon>Micromonas</taxon>
    </lineage>
</organism>
<dbReference type="Gene3D" id="3.90.380.10">
    <property type="entry name" value="Naphthalene 1,2-dioxygenase Alpha Subunit, Chain A, domain 1"/>
    <property type="match status" value="1"/>
</dbReference>
<keyword evidence="1" id="KW-0809">Transit peptide</keyword>
<protein>
    <recommendedName>
        <fullName evidence="2">Pheophorbide a oxygenase domain-containing protein</fullName>
    </recommendedName>
</protein>
<gene>
    <name evidence="3" type="ORF">MSP1404_LOCUS6088</name>
</gene>
<dbReference type="AlphaFoldDB" id="A0A7S0PS70"/>
<dbReference type="Pfam" id="PF08417">
    <property type="entry name" value="PaO"/>
    <property type="match status" value="1"/>
</dbReference>
<dbReference type="PANTHER" id="PTHR21266">
    <property type="entry name" value="IRON-SULFUR DOMAIN CONTAINING PROTEIN"/>
    <property type="match status" value="1"/>
</dbReference>